<comment type="caution">
    <text evidence="2">The sequence shown here is derived from an EMBL/GenBank/DDBJ whole genome shotgun (WGS) entry which is preliminary data.</text>
</comment>
<accession>A0A1G2R9H3</accession>
<dbReference type="EMBL" id="MHTX01000004">
    <property type="protein sequence ID" value="OHA68912.1"/>
    <property type="molecule type" value="Genomic_DNA"/>
</dbReference>
<feature type="transmembrane region" description="Helical" evidence="1">
    <location>
        <begin position="38"/>
        <end position="58"/>
    </location>
</feature>
<keyword evidence="1" id="KW-0472">Membrane</keyword>
<sequence>MDALVIFVSVVMLGMVIVLLAGGFLMNRLADDAQKIAILLLIVGSALLVFGGTGGALYENHDLVVQLRKEELTGVVVRVNEQKFCVVAELQDDVYCADRERVFNLDSDWPWRQVAEPLPGQRVLMTSVEYRGEKGMVLSDP</sequence>
<proteinExistence type="predicted"/>
<feature type="transmembrane region" description="Helical" evidence="1">
    <location>
        <begin position="6"/>
        <end position="26"/>
    </location>
</feature>
<organism evidence="2 3">
    <name type="scientific">Candidatus Wildermuthbacteria bacterium RIFCSPHIGHO2_02_FULL_47_17</name>
    <dbReference type="NCBI Taxonomy" id="1802452"/>
    <lineage>
        <taxon>Bacteria</taxon>
        <taxon>Candidatus Wildermuthiibacteriota</taxon>
    </lineage>
</organism>
<evidence type="ECO:0000256" key="1">
    <source>
        <dbReference type="SAM" id="Phobius"/>
    </source>
</evidence>
<dbReference type="Proteomes" id="UP000179258">
    <property type="component" value="Unassembled WGS sequence"/>
</dbReference>
<evidence type="ECO:0000313" key="2">
    <source>
        <dbReference type="EMBL" id="OHA68912.1"/>
    </source>
</evidence>
<gene>
    <name evidence="2" type="ORF">A3D59_00430</name>
</gene>
<reference evidence="2 3" key="1">
    <citation type="journal article" date="2016" name="Nat. Commun.">
        <title>Thousands of microbial genomes shed light on interconnected biogeochemical processes in an aquifer system.</title>
        <authorList>
            <person name="Anantharaman K."/>
            <person name="Brown C.T."/>
            <person name="Hug L.A."/>
            <person name="Sharon I."/>
            <person name="Castelle C.J."/>
            <person name="Probst A.J."/>
            <person name="Thomas B.C."/>
            <person name="Singh A."/>
            <person name="Wilkins M.J."/>
            <person name="Karaoz U."/>
            <person name="Brodie E.L."/>
            <person name="Williams K.H."/>
            <person name="Hubbard S.S."/>
            <person name="Banfield J.F."/>
        </authorList>
    </citation>
    <scope>NUCLEOTIDE SEQUENCE [LARGE SCALE GENOMIC DNA]</scope>
</reference>
<keyword evidence="1" id="KW-1133">Transmembrane helix</keyword>
<keyword evidence="1" id="KW-0812">Transmembrane</keyword>
<name>A0A1G2R9H3_9BACT</name>
<protein>
    <submittedName>
        <fullName evidence="2">Uncharacterized protein</fullName>
    </submittedName>
</protein>
<dbReference type="AlphaFoldDB" id="A0A1G2R9H3"/>
<evidence type="ECO:0000313" key="3">
    <source>
        <dbReference type="Proteomes" id="UP000179258"/>
    </source>
</evidence>